<gene>
    <name evidence="7" type="ORF">TTHERM_00522670</name>
</gene>
<proteinExistence type="inferred from homology"/>
<dbReference type="KEGG" id="tet:TTHERM_00522670"/>
<reference evidence="8" key="1">
    <citation type="journal article" date="2006" name="PLoS Biol.">
        <title>Macronuclear genome sequence of the ciliate Tetrahymena thermophila, a model eukaryote.</title>
        <authorList>
            <person name="Eisen J.A."/>
            <person name="Coyne R.S."/>
            <person name="Wu M."/>
            <person name="Wu D."/>
            <person name="Thiagarajan M."/>
            <person name="Wortman J.R."/>
            <person name="Badger J.H."/>
            <person name="Ren Q."/>
            <person name="Amedeo P."/>
            <person name="Jones K.M."/>
            <person name="Tallon L.J."/>
            <person name="Delcher A.L."/>
            <person name="Salzberg S.L."/>
            <person name="Silva J.C."/>
            <person name="Haas B.J."/>
            <person name="Majoros W.H."/>
            <person name="Farzad M."/>
            <person name="Carlton J.M."/>
            <person name="Smith R.K. Jr."/>
            <person name="Garg J."/>
            <person name="Pearlman R.E."/>
            <person name="Karrer K.M."/>
            <person name="Sun L."/>
            <person name="Manning G."/>
            <person name="Elde N.C."/>
            <person name="Turkewitz A.P."/>
            <person name="Asai D.J."/>
            <person name="Wilkes D.E."/>
            <person name="Wang Y."/>
            <person name="Cai H."/>
            <person name="Collins K."/>
            <person name="Stewart B.A."/>
            <person name="Lee S.R."/>
            <person name="Wilamowska K."/>
            <person name="Weinberg Z."/>
            <person name="Ruzzo W.L."/>
            <person name="Wloga D."/>
            <person name="Gaertig J."/>
            <person name="Frankel J."/>
            <person name="Tsao C.-C."/>
            <person name="Gorovsky M.A."/>
            <person name="Keeling P.J."/>
            <person name="Waller R.F."/>
            <person name="Patron N.J."/>
            <person name="Cherry J.M."/>
            <person name="Stover N.A."/>
            <person name="Krieger C.J."/>
            <person name="del Toro C."/>
            <person name="Ryder H.F."/>
            <person name="Williamson S.C."/>
            <person name="Barbeau R.A."/>
            <person name="Hamilton E.P."/>
            <person name="Orias E."/>
        </authorList>
    </citation>
    <scope>NUCLEOTIDE SEQUENCE [LARGE SCALE GENOMIC DNA]</scope>
    <source>
        <strain evidence="8">SB210</strain>
    </source>
</reference>
<dbReference type="GO" id="GO:0030488">
    <property type="term" value="P:tRNA methylation"/>
    <property type="evidence" value="ECO:0007669"/>
    <property type="project" value="InterPro"/>
</dbReference>
<comment type="similarity">
    <text evidence="2">Belongs to the TRM6/GCD10 family.</text>
</comment>
<evidence type="ECO:0000256" key="2">
    <source>
        <dbReference type="ARBA" id="ARBA00008320"/>
    </source>
</evidence>
<protein>
    <recommendedName>
        <fullName evidence="3">tRNA (adenine(58)-N(1))-methyltransferase non-catalytic subunit TRM6</fullName>
    </recommendedName>
    <alternativeName>
        <fullName evidence="6">tRNA(m1A58)-methyltransferase subunit TRM6</fullName>
    </alternativeName>
</protein>
<name>I7M7M0_TETTS</name>
<dbReference type="PANTHER" id="PTHR12945:SF0">
    <property type="entry name" value="TRNA (ADENINE(58)-N(1))-METHYLTRANSFERASE NON-CATALYTIC SUBUNIT TRM6"/>
    <property type="match status" value="1"/>
</dbReference>
<dbReference type="Gene3D" id="3.10.330.20">
    <property type="match status" value="1"/>
</dbReference>
<dbReference type="EMBL" id="GG662717">
    <property type="protein sequence ID" value="EAR94200.2"/>
    <property type="molecule type" value="Genomic_DNA"/>
</dbReference>
<evidence type="ECO:0000256" key="6">
    <source>
        <dbReference type="ARBA" id="ARBA00032319"/>
    </source>
</evidence>
<accession>I7M7M0</accession>
<keyword evidence="7" id="KW-0648">Protein biosynthesis</keyword>
<evidence type="ECO:0000256" key="5">
    <source>
        <dbReference type="ARBA" id="ARBA00023242"/>
    </source>
</evidence>
<keyword evidence="8" id="KW-1185">Reference proteome</keyword>
<dbReference type="GO" id="GO:0003743">
    <property type="term" value="F:translation initiation factor activity"/>
    <property type="evidence" value="ECO:0007669"/>
    <property type="project" value="UniProtKB-KW"/>
</dbReference>
<dbReference type="Proteomes" id="UP000009168">
    <property type="component" value="Unassembled WGS sequence"/>
</dbReference>
<dbReference type="Gene3D" id="3.40.50.150">
    <property type="entry name" value="Vaccinia Virus protein VP39"/>
    <property type="match status" value="1"/>
</dbReference>
<keyword evidence="7" id="KW-0396">Initiation factor</keyword>
<evidence type="ECO:0000256" key="4">
    <source>
        <dbReference type="ARBA" id="ARBA00022694"/>
    </source>
</evidence>
<comment type="subcellular location">
    <subcellularLocation>
        <location evidence="1">Nucleus</location>
    </subcellularLocation>
</comment>
<dbReference type="InParanoid" id="I7M7M0"/>
<dbReference type="OrthoDB" id="10254665at2759"/>
<dbReference type="RefSeq" id="XP_001014445.2">
    <property type="nucleotide sequence ID" value="XM_001014445.3"/>
</dbReference>
<dbReference type="GeneID" id="7842974"/>
<sequence>MMNINILIDFIDRCFTRFIYIQICIQQNQNKINPQINFLEMSEIEKQEIQPIIQENAEQQQVDQAPINQDNQQSDNVIKGNEYVLLIDNRDNRKIVNLKENKKTKWRKKMISMKDIVGKEYNVVYEYSNDQIVYDPYNFNQFYNYEENYEEEQSEQRDNRNIFNDNSVQKLSNEEIELMKKDPNISNSEIIKKIYENNDKFNQRTAFSKEKYLQRKKEKYFFYFTVLKTTPLNVVETLYQENPKLVNYMRGDAFSMFMHYANIREGSNIALFDNTKGAILGGAVIRLNGKGKIHYMKEKMPFNQITCYSQMNVPQHLNSSVEFRNPNQVAEAKTDKFTHLLIVGDFDVTEIVEKFMHLLVPNGVLLAYSNYLECLQNSFDLMQQERDFVNIKIFDIFYREHQVLKNRTHPITMMSPYSGYILTGYKII</sequence>
<evidence type="ECO:0000256" key="3">
    <source>
        <dbReference type="ARBA" id="ARBA00021704"/>
    </source>
</evidence>
<evidence type="ECO:0000313" key="7">
    <source>
        <dbReference type="EMBL" id="EAR94200.2"/>
    </source>
</evidence>
<keyword evidence="4" id="KW-0819">tRNA processing</keyword>
<dbReference type="PANTHER" id="PTHR12945">
    <property type="entry name" value="TRANSLATION INITIATION FACTOR EIF3-RELATED"/>
    <property type="match status" value="1"/>
</dbReference>
<evidence type="ECO:0000256" key="1">
    <source>
        <dbReference type="ARBA" id="ARBA00004123"/>
    </source>
</evidence>
<dbReference type="AlphaFoldDB" id="I7M7M0"/>
<organism evidence="7 8">
    <name type="scientific">Tetrahymena thermophila (strain SB210)</name>
    <dbReference type="NCBI Taxonomy" id="312017"/>
    <lineage>
        <taxon>Eukaryota</taxon>
        <taxon>Sar</taxon>
        <taxon>Alveolata</taxon>
        <taxon>Ciliophora</taxon>
        <taxon>Intramacronucleata</taxon>
        <taxon>Oligohymenophorea</taxon>
        <taxon>Hymenostomatida</taxon>
        <taxon>Tetrahymenina</taxon>
        <taxon>Tetrahymenidae</taxon>
        <taxon>Tetrahymena</taxon>
    </lineage>
</organism>
<dbReference type="Pfam" id="PF04189">
    <property type="entry name" value="Gcd10p"/>
    <property type="match status" value="1"/>
</dbReference>
<evidence type="ECO:0000313" key="8">
    <source>
        <dbReference type="Proteomes" id="UP000009168"/>
    </source>
</evidence>
<dbReference type="GO" id="GO:0031515">
    <property type="term" value="C:tRNA (m1A) methyltransferase complex"/>
    <property type="evidence" value="ECO:0007669"/>
    <property type="project" value="InterPro"/>
</dbReference>
<dbReference type="STRING" id="312017.I7M7M0"/>
<dbReference type="InterPro" id="IPR029063">
    <property type="entry name" value="SAM-dependent_MTases_sf"/>
</dbReference>
<dbReference type="GO" id="GO:0005634">
    <property type="term" value="C:nucleus"/>
    <property type="evidence" value="ECO:0007669"/>
    <property type="project" value="UniProtKB-SubCell"/>
</dbReference>
<dbReference type="InterPro" id="IPR017423">
    <property type="entry name" value="TRM6"/>
</dbReference>
<keyword evidence="5" id="KW-0539">Nucleus</keyword>